<reference evidence="2 3" key="1">
    <citation type="journal article" date="2018" name="Mol. Biol. Evol.">
        <title>Broad Genomic Sampling Reveals a Smut Pathogenic Ancestry of the Fungal Clade Ustilaginomycotina.</title>
        <authorList>
            <person name="Kijpornyongpan T."/>
            <person name="Mondo S.J."/>
            <person name="Barry K."/>
            <person name="Sandor L."/>
            <person name="Lee J."/>
            <person name="Lipzen A."/>
            <person name="Pangilinan J."/>
            <person name="LaButti K."/>
            <person name="Hainaut M."/>
            <person name="Henrissat B."/>
            <person name="Grigoriev I.V."/>
            <person name="Spatafora J.W."/>
            <person name="Aime M.C."/>
        </authorList>
    </citation>
    <scope>NUCLEOTIDE SEQUENCE [LARGE SCALE GENOMIC DNA]</scope>
    <source>
        <strain evidence="2 3">MCA 4198</strain>
    </source>
</reference>
<dbReference type="STRING" id="215250.A0A316YVZ5"/>
<gene>
    <name evidence="2" type="ORF">FA10DRAFT_290320</name>
</gene>
<sequence>MTTYIDEKQSSRRQDIQNNVFKGPRSLHDYYDPDLCPPLPLVELPKELNPYLESHGVRIYAKMMSVLPATNVKSLPALNMLLEGGLDVKKGLRPHTIVEYSSGSTAISLGILARIMGVESAQTYISNKTSAAKLALLRFFGLELTLFGGPSQPEPEDERGGIRAANRLGEKEGFYNPDQYSNTANYRAHQRWTGPQLLKQLPEVSLVAAGMGTAGTMTGIGLSIKAQKPDVYRLGVCTATGDRVPGPRTEPLLAPVTFPWREAVDEIEHVTSADAYRHSLTLCRHGLLAGPSSGLTLMGVFQHLEKRIANSSLDQIRDPATGNVNGIFICCDLPYQYVSEYFDKLGEAHFKPIHNDVLIGSDKHRYDEAWELNRNEAQDLCKKVGSEVKVVDLRGPQKACQVFEDRAVQALDLDCLKDGESRCPFSDAHVLHQQWSSIEATLDDDESKSWRPSSSDGEVLVLCANGNTARVATSCMRARGIQAFSLFGGLDRDA</sequence>
<dbReference type="Gene3D" id="3.40.50.1100">
    <property type="match status" value="2"/>
</dbReference>
<dbReference type="OrthoDB" id="10259545at2759"/>
<proteinExistence type="predicted"/>
<name>A0A316YVZ5_9BASI</name>
<protein>
    <submittedName>
        <fullName evidence="2">Tryptophan synthase beta subunit-like PLP-dependent enzyme</fullName>
    </submittedName>
</protein>
<organism evidence="2 3">
    <name type="scientific">Acaromyces ingoldii</name>
    <dbReference type="NCBI Taxonomy" id="215250"/>
    <lineage>
        <taxon>Eukaryota</taxon>
        <taxon>Fungi</taxon>
        <taxon>Dikarya</taxon>
        <taxon>Basidiomycota</taxon>
        <taxon>Ustilaginomycotina</taxon>
        <taxon>Exobasidiomycetes</taxon>
        <taxon>Exobasidiales</taxon>
        <taxon>Cryptobasidiaceae</taxon>
        <taxon>Acaromyces</taxon>
    </lineage>
</organism>
<dbReference type="Pfam" id="PF00291">
    <property type="entry name" value="PALP"/>
    <property type="match status" value="1"/>
</dbReference>
<dbReference type="EMBL" id="KZ819634">
    <property type="protein sequence ID" value="PWN93206.1"/>
    <property type="molecule type" value="Genomic_DNA"/>
</dbReference>
<evidence type="ECO:0000313" key="3">
    <source>
        <dbReference type="Proteomes" id="UP000245768"/>
    </source>
</evidence>
<dbReference type="AlphaFoldDB" id="A0A316YVZ5"/>
<dbReference type="InterPro" id="IPR036052">
    <property type="entry name" value="TrpB-like_PALP_sf"/>
</dbReference>
<dbReference type="Proteomes" id="UP000245768">
    <property type="component" value="Unassembled WGS sequence"/>
</dbReference>
<dbReference type="PANTHER" id="PTHR10314">
    <property type="entry name" value="CYSTATHIONINE BETA-SYNTHASE"/>
    <property type="match status" value="1"/>
</dbReference>
<feature type="domain" description="Tryptophan synthase beta chain-like PALP" evidence="1">
    <location>
        <begin position="40"/>
        <end position="302"/>
    </location>
</feature>
<evidence type="ECO:0000259" key="1">
    <source>
        <dbReference type="Pfam" id="PF00291"/>
    </source>
</evidence>
<evidence type="ECO:0000313" key="2">
    <source>
        <dbReference type="EMBL" id="PWN93206.1"/>
    </source>
</evidence>
<dbReference type="InParanoid" id="A0A316YVZ5"/>
<dbReference type="InterPro" id="IPR050214">
    <property type="entry name" value="Cys_Synth/Cystath_Beta-Synth"/>
</dbReference>
<dbReference type="GeneID" id="37046259"/>
<dbReference type="SUPFAM" id="SSF53686">
    <property type="entry name" value="Tryptophan synthase beta subunit-like PLP-dependent enzymes"/>
    <property type="match status" value="1"/>
</dbReference>
<keyword evidence="3" id="KW-1185">Reference proteome</keyword>
<dbReference type="InterPro" id="IPR001926">
    <property type="entry name" value="TrpB-like_PALP"/>
</dbReference>
<dbReference type="RefSeq" id="XP_025380404.1">
    <property type="nucleotide sequence ID" value="XM_025524343.1"/>
</dbReference>
<accession>A0A316YVZ5</accession>